<dbReference type="OrthoDB" id="9803968at2"/>
<dbReference type="InterPro" id="IPR020845">
    <property type="entry name" value="AMP-binding_CS"/>
</dbReference>
<reference evidence="4" key="2">
    <citation type="journal article" date="2019" name="Genome Biol. Evol.">
        <title>Day and night: Metabolic profiles and evolutionary relationships of six axenic non-marine cyanobacteria.</title>
        <authorList>
            <person name="Will S.E."/>
            <person name="Henke P."/>
            <person name="Boedeker C."/>
            <person name="Huang S."/>
            <person name="Brinkmann H."/>
            <person name="Rohde M."/>
            <person name="Jarek M."/>
            <person name="Friedl T."/>
            <person name="Seufert S."/>
            <person name="Schumacher M."/>
            <person name="Overmann J."/>
            <person name="Neumann-Schaal M."/>
            <person name="Petersen J."/>
        </authorList>
    </citation>
    <scope>NUCLEOTIDE SEQUENCE [LARGE SCALE GENOMIC DNA]</scope>
    <source>
        <strain evidence="4">PCC 7102</strain>
    </source>
</reference>
<dbReference type="InterPro" id="IPR000873">
    <property type="entry name" value="AMP-dep_synth/lig_dom"/>
</dbReference>
<dbReference type="Gene3D" id="3.40.50.12780">
    <property type="entry name" value="N-terminal domain of ligase-like"/>
    <property type="match status" value="1"/>
</dbReference>
<dbReference type="Proteomes" id="UP000271624">
    <property type="component" value="Unassembled WGS sequence"/>
</dbReference>
<dbReference type="Pfam" id="PF00501">
    <property type="entry name" value="AMP-binding"/>
    <property type="match status" value="1"/>
</dbReference>
<evidence type="ECO:0000256" key="1">
    <source>
        <dbReference type="ARBA" id="ARBA00006432"/>
    </source>
</evidence>
<protein>
    <submittedName>
        <fullName evidence="4">Peptide synthase</fullName>
    </submittedName>
</protein>
<dbReference type="PANTHER" id="PTHR43201:SF5">
    <property type="entry name" value="MEDIUM-CHAIN ACYL-COA LIGASE ACSF2, MITOCHONDRIAL"/>
    <property type="match status" value="1"/>
</dbReference>
<gene>
    <name evidence="4" type="ORF">DSM106972_084630</name>
</gene>
<dbReference type="GO" id="GO:0031956">
    <property type="term" value="F:medium-chain fatty acid-CoA ligase activity"/>
    <property type="evidence" value="ECO:0007669"/>
    <property type="project" value="TreeGrafter"/>
</dbReference>
<dbReference type="RefSeq" id="WP_127086486.1">
    <property type="nucleotide sequence ID" value="NZ_RSCL01000033.1"/>
</dbReference>
<comment type="similarity">
    <text evidence="1">Belongs to the ATP-dependent AMP-binding enzyme family.</text>
</comment>
<keyword evidence="5" id="KW-1185">Reference proteome</keyword>
<sequence length="525" mass="57494">MNIITILQKFATTQAELPAIIDTYKKRSRTTTFAELEKASAIIATLLQQKGLQPGDAVLVFHPMSAELYIILAAIFRLGLIAMFLDPGVGKNHINDCCNLYTPKALIASSKAHLLRLQSKALQRIPLKFAIGCPIPGAISLNYTQQAPYDISSKIFTATKDSPALLTFTSGSTGKPKAALRTHGFLLAQHQALADTLELQAQQLDLATLPIFVLANLASGLTSLIPNADLRKPGAINPAPVIAQILTHQPSRTVASPGFLSRLTEYCLQQRLTLPSLQKIFIGGAPVMPNSLIELQKIAPNSQIATVYGSTEAEPIAYSHHHQTEDIATTLTGGGLLVGKPVDSIQLRILPQSWGKPISPYTNAKFTAACQPIGIPGEIVVSGNHVLSRYLNGDGNEETKFTVEKTSWHRTGDTGYIDNQGRLWLLGRCIGCIEDNYGTLYPLAVEGIMQNHPDIRYSAVILHQGQRTLVVELNKPSYQIDWKPLRDSLANMHIQKIKVCKKFPLDKRHNAKIDYPALLKLFQIE</sequence>
<name>A0A3S1CS34_9CYAN</name>
<dbReference type="AlphaFoldDB" id="A0A3S1CS34"/>
<proteinExistence type="inferred from homology"/>
<dbReference type="SUPFAM" id="SSF56801">
    <property type="entry name" value="Acetyl-CoA synthetase-like"/>
    <property type="match status" value="1"/>
</dbReference>
<dbReference type="EMBL" id="RSCL01000033">
    <property type="protein sequence ID" value="RUS97360.1"/>
    <property type="molecule type" value="Genomic_DNA"/>
</dbReference>
<evidence type="ECO:0000313" key="4">
    <source>
        <dbReference type="EMBL" id="RUS97360.1"/>
    </source>
</evidence>
<reference evidence="4" key="1">
    <citation type="submission" date="2018-12" db="EMBL/GenBank/DDBJ databases">
        <authorList>
            <person name="Will S."/>
            <person name="Neumann-Schaal M."/>
            <person name="Henke P."/>
        </authorList>
    </citation>
    <scope>NUCLEOTIDE SEQUENCE</scope>
    <source>
        <strain evidence="4">PCC 7102</strain>
    </source>
</reference>
<evidence type="ECO:0000256" key="2">
    <source>
        <dbReference type="ARBA" id="ARBA00022598"/>
    </source>
</evidence>
<dbReference type="InterPro" id="IPR042099">
    <property type="entry name" value="ANL_N_sf"/>
</dbReference>
<accession>A0A3S1CS34</accession>
<evidence type="ECO:0000313" key="5">
    <source>
        <dbReference type="Proteomes" id="UP000271624"/>
    </source>
</evidence>
<comment type="caution">
    <text evidence="4">The sequence shown here is derived from an EMBL/GenBank/DDBJ whole genome shotgun (WGS) entry which is preliminary data.</text>
</comment>
<organism evidence="4 5">
    <name type="scientific">Dulcicalothrix desertica PCC 7102</name>
    <dbReference type="NCBI Taxonomy" id="232991"/>
    <lineage>
        <taxon>Bacteria</taxon>
        <taxon>Bacillati</taxon>
        <taxon>Cyanobacteriota</taxon>
        <taxon>Cyanophyceae</taxon>
        <taxon>Nostocales</taxon>
        <taxon>Calotrichaceae</taxon>
        <taxon>Dulcicalothrix</taxon>
    </lineage>
</organism>
<feature type="domain" description="AMP-dependent synthetase/ligase" evidence="3">
    <location>
        <begin position="8"/>
        <end position="391"/>
    </location>
</feature>
<evidence type="ECO:0000259" key="3">
    <source>
        <dbReference type="Pfam" id="PF00501"/>
    </source>
</evidence>
<dbReference type="PANTHER" id="PTHR43201">
    <property type="entry name" value="ACYL-COA SYNTHETASE"/>
    <property type="match status" value="1"/>
</dbReference>
<dbReference type="PROSITE" id="PS00455">
    <property type="entry name" value="AMP_BINDING"/>
    <property type="match status" value="1"/>
</dbReference>
<dbReference type="GO" id="GO:0006631">
    <property type="term" value="P:fatty acid metabolic process"/>
    <property type="evidence" value="ECO:0007669"/>
    <property type="project" value="TreeGrafter"/>
</dbReference>
<keyword evidence="2" id="KW-0436">Ligase</keyword>